<dbReference type="GO" id="GO:0032049">
    <property type="term" value="P:cardiolipin biosynthetic process"/>
    <property type="evidence" value="ECO:0007669"/>
    <property type="project" value="UniProtKB-ARBA"/>
</dbReference>
<dbReference type="AlphaFoldDB" id="A0A562V8R3"/>
<dbReference type="InterPro" id="IPR025202">
    <property type="entry name" value="PLD-like_dom"/>
</dbReference>
<reference evidence="3 4" key="1">
    <citation type="submission" date="2019-07" db="EMBL/GenBank/DDBJ databases">
        <title>Genomic Encyclopedia of Archaeal and Bacterial Type Strains, Phase II (KMG-II): from individual species to whole genera.</title>
        <authorList>
            <person name="Goeker M."/>
        </authorList>
    </citation>
    <scope>NUCLEOTIDE SEQUENCE [LARGE SCALE GENOMIC DNA]</scope>
    <source>
        <strain evidence="3 4">ATCC BAA-1139</strain>
    </source>
</reference>
<feature type="domain" description="PLD phosphodiesterase" evidence="2">
    <location>
        <begin position="295"/>
        <end position="322"/>
    </location>
</feature>
<dbReference type="PANTHER" id="PTHR21248:SF12">
    <property type="entry name" value="CARDIOLIPIN SYNTHASE C"/>
    <property type="match status" value="1"/>
</dbReference>
<dbReference type="Proteomes" id="UP000319449">
    <property type="component" value="Unassembled WGS sequence"/>
</dbReference>
<gene>
    <name evidence="3" type="ORF">JN12_03467</name>
</gene>
<evidence type="ECO:0000313" key="4">
    <source>
        <dbReference type="Proteomes" id="UP000319449"/>
    </source>
</evidence>
<dbReference type="PANTHER" id="PTHR21248">
    <property type="entry name" value="CARDIOLIPIN SYNTHASE"/>
    <property type="match status" value="1"/>
</dbReference>
<feature type="chain" id="PRO_5021755124" evidence="1">
    <location>
        <begin position="25"/>
        <end position="749"/>
    </location>
</feature>
<name>A0A562V8R3_9BACT</name>
<dbReference type="EMBL" id="VLLN01000029">
    <property type="protein sequence ID" value="TWJ14294.1"/>
    <property type="molecule type" value="Genomic_DNA"/>
</dbReference>
<comment type="caution">
    <text evidence="3">The sequence shown here is derived from an EMBL/GenBank/DDBJ whole genome shotgun (WGS) entry which is preliminary data.</text>
</comment>
<dbReference type="Gene3D" id="3.30.870.10">
    <property type="entry name" value="Endonuclease Chain A"/>
    <property type="match status" value="3"/>
</dbReference>
<dbReference type="OrthoDB" id="9765044at2"/>
<dbReference type="Pfam" id="PF13091">
    <property type="entry name" value="PLDc_2"/>
    <property type="match status" value="1"/>
</dbReference>
<keyword evidence="4" id="KW-1185">Reference proteome</keyword>
<dbReference type="InterPro" id="IPR001736">
    <property type="entry name" value="PLipase_D/transphosphatidylase"/>
</dbReference>
<evidence type="ECO:0000259" key="2">
    <source>
        <dbReference type="PROSITE" id="PS50035"/>
    </source>
</evidence>
<feature type="signal peptide" evidence="1">
    <location>
        <begin position="1"/>
        <end position="24"/>
    </location>
</feature>
<evidence type="ECO:0000313" key="3">
    <source>
        <dbReference type="EMBL" id="TWJ14294.1"/>
    </source>
</evidence>
<proteinExistence type="predicted"/>
<dbReference type="SUPFAM" id="SSF56024">
    <property type="entry name" value="Phospholipase D/nuclease"/>
    <property type="match status" value="2"/>
</dbReference>
<dbReference type="PROSITE" id="PS51257">
    <property type="entry name" value="PROKAR_LIPOPROTEIN"/>
    <property type="match status" value="1"/>
</dbReference>
<protein>
    <submittedName>
        <fullName evidence="3">Phospholipase D-like protein</fullName>
    </submittedName>
</protein>
<sequence length="749" mass="83080">MNRRLIPFVLSVALLSGCATMQRATPSAGPLAATARVITDNDAAFLNKLKLVEGATSSIDLMYYIFADDYSSSTLSKALIDAAKRGVTVRLLVDYHTNYGRLDLFSLLEREGGGNLQVRLYNRPTKNIVQDAVYMTMGCSPAAFAPGTETCSAGKFAAIDRLFADETIDGQPVGSRNISNLNIGNSGLFLSGLYAKRPDLMAQAVQQGQNLDLAKMKGGAPSATPQDKENLKKVAQSYWDSRTAPLFERLEAKAFLFFAFALYGEQLNPIDDLVTGILPVGKEFSKDETRDWNHLTDFLHHKLLLVDGHHVQMGGRNIEDSYHMHPNPLVKKYLFMDTDLYAELRQGGDEMVRSFDDLWNFSAMVATLAEVRQHAPNDFAANGAAFREAEKNCKALTEAVAREACIDNEFQARFLSLDQRLARLQQEMTGNEGHYREHYLPTVAAEEGGFPVDAATVLTYFENIPFNRSVPPAERARSYGAIAGKEGASEKNITALWLQSLPEVCVRATPANPARIILHNAYFFPAANLTFGLSQLAGGALDCSNVTVTVLTNSIETTDLNVVNLAARHSLKAFTEFYQQQKDQPGRARFEYFEYQPQPGKDKLSLHSKVTVLGDDIVIGSANADVRSFMMDSNNVMLVRNAPAFAAEYRAFVQHILDEPGRVTQLNDYFANTPRETMLEEDLAVFRQILAKYGVDKKLDEAQLKQVEGRFVEMLNAAYELTKGSLDPAASLNEKRKQQDTFNEKFKPI</sequence>
<accession>A0A562V8R3</accession>
<dbReference type="PROSITE" id="PS50035">
    <property type="entry name" value="PLD"/>
    <property type="match status" value="1"/>
</dbReference>
<dbReference type="RefSeq" id="WP_145025090.1">
    <property type="nucleotide sequence ID" value="NZ_VLLN01000029.1"/>
</dbReference>
<keyword evidence="1" id="KW-0732">Signal</keyword>
<dbReference type="GO" id="GO:0030572">
    <property type="term" value="F:phosphatidyltransferase activity"/>
    <property type="evidence" value="ECO:0007669"/>
    <property type="project" value="UniProtKB-ARBA"/>
</dbReference>
<organism evidence="3 4">
    <name type="scientific">Geobacter argillaceus</name>
    <dbReference type="NCBI Taxonomy" id="345631"/>
    <lineage>
        <taxon>Bacteria</taxon>
        <taxon>Pseudomonadati</taxon>
        <taxon>Thermodesulfobacteriota</taxon>
        <taxon>Desulfuromonadia</taxon>
        <taxon>Geobacterales</taxon>
        <taxon>Geobacteraceae</taxon>
        <taxon>Geobacter</taxon>
    </lineage>
</organism>
<evidence type="ECO:0000256" key="1">
    <source>
        <dbReference type="SAM" id="SignalP"/>
    </source>
</evidence>
<dbReference type="SMART" id="SM00155">
    <property type="entry name" value="PLDc"/>
    <property type="match status" value="2"/>
</dbReference>